<dbReference type="AlphaFoldDB" id="A0ABC8M4X4"/>
<dbReference type="Gene3D" id="1.10.472.10">
    <property type="entry name" value="Cyclin-like"/>
    <property type="match status" value="2"/>
</dbReference>
<keyword evidence="7" id="KW-0804">Transcription</keyword>
<dbReference type="Gene3D" id="1.20.5.650">
    <property type="entry name" value="Single helix bin"/>
    <property type="match status" value="1"/>
</dbReference>
<proteinExistence type="inferred from homology"/>
<evidence type="ECO:0000313" key="10">
    <source>
        <dbReference type="EMBL" id="CAH8391326.1"/>
    </source>
</evidence>
<dbReference type="InterPro" id="IPR000812">
    <property type="entry name" value="TFIIB"/>
</dbReference>
<accession>A0ABC8M4X4</accession>
<keyword evidence="8" id="KW-0539">Nucleus</keyword>
<keyword evidence="4" id="KW-0863">Zinc-finger</keyword>
<keyword evidence="3" id="KW-0479">Metal-binding</keyword>
<evidence type="ECO:0000313" key="11">
    <source>
        <dbReference type="Proteomes" id="UP001642260"/>
    </source>
</evidence>
<dbReference type="EMBL" id="CAKOAT010941820">
    <property type="protein sequence ID" value="CAH8391326.1"/>
    <property type="molecule type" value="Genomic_DNA"/>
</dbReference>
<keyword evidence="5" id="KW-0862">Zinc</keyword>
<sequence length="300" mass="34050">MVWCNHCGKNVPGTRPADSALACNLCGKILENFNFSTEVKNVAVQSQVSGDMVSSVQSGISSAREGIISKARDELVNLRDALGLDQDRNDVIEIAIRFFMISLEDNITKGFRTELVQASCLYLTCREKKFPLLLIDFSSYLQVSIYELRSVYLQLCEMMYPVPNRNYVKKLVHPLMFIPRFLNSLLKGRHDQYVVRTARNIIASMKCDWIQTEEKLSGICGVAIYTAALAHGIVCSKKDIADIVYISEVTLTKRSIEYVSGSLNVDCDINTEEEKSYKKLIWEQMHKDYIKLSRICRKAC</sequence>
<feature type="domain" description="Cyclin-like" evidence="9">
    <location>
        <begin position="73"/>
        <end position="157"/>
    </location>
</feature>
<evidence type="ECO:0000256" key="3">
    <source>
        <dbReference type="ARBA" id="ARBA00022723"/>
    </source>
</evidence>
<comment type="subcellular location">
    <subcellularLocation>
        <location evidence="1">Nucleus</location>
    </subcellularLocation>
</comment>
<dbReference type="SMART" id="SM00385">
    <property type="entry name" value="CYCLIN"/>
    <property type="match status" value="2"/>
</dbReference>
<evidence type="ECO:0000256" key="2">
    <source>
        <dbReference type="ARBA" id="ARBA00010857"/>
    </source>
</evidence>
<dbReference type="InterPro" id="IPR013763">
    <property type="entry name" value="Cyclin-like_dom"/>
</dbReference>
<dbReference type="FunFam" id="1.10.472.10:FF:000066">
    <property type="entry name" value="Transcription factor IIIB subunit"/>
    <property type="match status" value="1"/>
</dbReference>
<evidence type="ECO:0000256" key="5">
    <source>
        <dbReference type="ARBA" id="ARBA00022833"/>
    </source>
</evidence>
<dbReference type="PANTHER" id="PTHR11618">
    <property type="entry name" value="TRANSCRIPTION INITIATION FACTOR IIB-RELATED"/>
    <property type="match status" value="1"/>
</dbReference>
<dbReference type="GO" id="GO:0005634">
    <property type="term" value="C:nucleus"/>
    <property type="evidence" value="ECO:0007669"/>
    <property type="project" value="UniProtKB-SubCell"/>
</dbReference>
<gene>
    <name evidence="10" type="ORF">ERUC_LOCUS43809</name>
</gene>
<comment type="caution">
    <text evidence="10">The sequence shown here is derived from an EMBL/GenBank/DDBJ whole genome shotgun (WGS) entry which is preliminary data.</text>
</comment>
<keyword evidence="6" id="KW-0805">Transcription regulation</keyword>
<evidence type="ECO:0000259" key="9">
    <source>
        <dbReference type="SMART" id="SM00385"/>
    </source>
</evidence>
<evidence type="ECO:0000256" key="7">
    <source>
        <dbReference type="ARBA" id="ARBA00023163"/>
    </source>
</evidence>
<dbReference type="GO" id="GO:0008270">
    <property type="term" value="F:zinc ion binding"/>
    <property type="evidence" value="ECO:0007669"/>
    <property type="project" value="UniProtKB-KW"/>
</dbReference>
<keyword evidence="11" id="KW-1185">Reference proteome</keyword>
<reference evidence="10 11" key="1">
    <citation type="submission" date="2022-03" db="EMBL/GenBank/DDBJ databases">
        <authorList>
            <person name="Macdonald S."/>
            <person name="Ahmed S."/>
            <person name="Newling K."/>
        </authorList>
    </citation>
    <scope>NUCLEOTIDE SEQUENCE [LARGE SCALE GENOMIC DNA]</scope>
</reference>
<comment type="similarity">
    <text evidence="2">Belongs to the TFIIB family.</text>
</comment>
<protein>
    <recommendedName>
        <fullName evidence="9">Cyclin-like domain-containing protein</fullName>
    </recommendedName>
</protein>
<evidence type="ECO:0000256" key="6">
    <source>
        <dbReference type="ARBA" id="ARBA00023015"/>
    </source>
</evidence>
<dbReference type="SUPFAM" id="SSF47954">
    <property type="entry name" value="Cyclin-like"/>
    <property type="match status" value="2"/>
</dbReference>
<evidence type="ECO:0000256" key="8">
    <source>
        <dbReference type="ARBA" id="ARBA00023242"/>
    </source>
</evidence>
<dbReference type="Proteomes" id="UP001642260">
    <property type="component" value="Unassembled WGS sequence"/>
</dbReference>
<dbReference type="InterPro" id="IPR013150">
    <property type="entry name" value="TFIIB_cyclin"/>
</dbReference>
<evidence type="ECO:0000256" key="1">
    <source>
        <dbReference type="ARBA" id="ARBA00004123"/>
    </source>
</evidence>
<dbReference type="PANTHER" id="PTHR11618:SF4">
    <property type="entry name" value="TRANSCRIPTION FACTOR IIIB 90 KDA SUBUNIT"/>
    <property type="match status" value="1"/>
</dbReference>
<organism evidence="10 11">
    <name type="scientific">Eruca vesicaria subsp. sativa</name>
    <name type="common">Garden rocket</name>
    <name type="synonym">Eruca sativa</name>
    <dbReference type="NCBI Taxonomy" id="29727"/>
    <lineage>
        <taxon>Eukaryota</taxon>
        <taxon>Viridiplantae</taxon>
        <taxon>Streptophyta</taxon>
        <taxon>Embryophyta</taxon>
        <taxon>Tracheophyta</taxon>
        <taxon>Spermatophyta</taxon>
        <taxon>Magnoliopsida</taxon>
        <taxon>eudicotyledons</taxon>
        <taxon>Gunneridae</taxon>
        <taxon>Pentapetalae</taxon>
        <taxon>rosids</taxon>
        <taxon>malvids</taxon>
        <taxon>Brassicales</taxon>
        <taxon>Brassicaceae</taxon>
        <taxon>Brassiceae</taxon>
        <taxon>Eruca</taxon>
    </lineage>
</organism>
<feature type="domain" description="Cyclin-like" evidence="9">
    <location>
        <begin position="176"/>
        <end position="260"/>
    </location>
</feature>
<name>A0ABC8M4X4_ERUVS</name>
<dbReference type="Pfam" id="PF00382">
    <property type="entry name" value="TFIIB"/>
    <property type="match status" value="2"/>
</dbReference>
<dbReference type="InterPro" id="IPR036915">
    <property type="entry name" value="Cyclin-like_sf"/>
</dbReference>
<evidence type="ECO:0000256" key="4">
    <source>
        <dbReference type="ARBA" id="ARBA00022771"/>
    </source>
</evidence>